<gene>
    <name evidence="3" type="ORF">Ddye_017052</name>
</gene>
<keyword evidence="4" id="KW-1185">Reference proteome</keyword>
<dbReference type="PANTHER" id="PTHR31973">
    <property type="entry name" value="POLYPROTEIN, PUTATIVE-RELATED"/>
    <property type="match status" value="1"/>
</dbReference>
<comment type="caution">
    <text evidence="3">The sequence shown here is derived from an EMBL/GenBank/DDBJ whole genome shotgun (WGS) entry which is preliminary data.</text>
</comment>
<protein>
    <recommendedName>
        <fullName evidence="2">MULE transposase domain-containing protein</fullName>
    </recommendedName>
</protein>
<evidence type="ECO:0000313" key="3">
    <source>
        <dbReference type="EMBL" id="KAK2649563.1"/>
    </source>
</evidence>
<feature type="region of interest" description="Disordered" evidence="1">
    <location>
        <begin position="41"/>
        <end position="87"/>
    </location>
</feature>
<dbReference type="EMBL" id="JANJYI010000005">
    <property type="protein sequence ID" value="KAK2649563.1"/>
    <property type="molecule type" value="Genomic_DNA"/>
</dbReference>
<dbReference type="InterPro" id="IPR018289">
    <property type="entry name" value="MULE_transposase_dom"/>
</dbReference>
<reference evidence="3" key="1">
    <citation type="journal article" date="2023" name="Plant J.">
        <title>Genome sequences and population genomics provide insights into the demographic history, inbreeding, and mutation load of two 'living fossil' tree species of Dipteronia.</title>
        <authorList>
            <person name="Feng Y."/>
            <person name="Comes H.P."/>
            <person name="Chen J."/>
            <person name="Zhu S."/>
            <person name="Lu R."/>
            <person name="Zhang X."/>
            <person name="Li P."/>
            <person name="Qiu J."/>
            <person name="Olsen K.M."/>
            <person name="Qiu Y."/>
        </authorList>
    </citation>
    <scope>NUCLEOTIDE SEQUENCE</scope>
    <source>
        <strain evidence="3">KIB01</strain>
    </source>
</reference>
<dbReference type="AlphaFoldDB" id="A0AAD9X0N3"/>
<evidence type="ECO:0000259" key="2">
    <source>
        <dbReference type="Pfam" id="PF10551"/>
    </source>
</evidence>
<dbReference type="Proteomes" id="UP001280121">
    <property type="component" value="Unassembled WGS sequence"/>
</dbReference>
<proteinExistence type="predicted"/>
<evidence type="ECO:0000256" key="1">
    <source>
        <dbReference type="SAM" id="MobiDB-lite"/>
    </source>
</evidence>
<dbReference type="PANTHER" id="PTHR31973:SF195">
    <property type="entry name" value="MUDR FAMILY TRANSPOSASE"/>
    <property type="match status" value="1"/>
</dbReference>
<sequence>MQSTCTVSLVKPTDNPCSLASTPNYKSVSGSNNLLASQASPKFTSASNDQAMPSSTTKHVVVDSSESIDTFGRSDSSNSDTEDETGGVAVTVLGIKERGVSGTPISSSHSINTRWTVLGLELYSIPIVRLVDVFQNSGDEGDLFASKCRDPERIIRSKDIVYEMREQHGIHLLFNKAYRSNEHALNQMARTRGVLLVAVCKDENGMIYSLEFGFANSECIESRTWFLKKLRKLIQYPDHVMLVSDRHNGIFNAIEAIFPDASHGICAYHLA</sequence>
<feature type="compositionally biased region" description="Polar residues" evidence="1">
    <location>
        <begin position="41"/>
        <end position="68"/>
    </location>
</feature>
<name>A0AAD9X0N3_9ROSI</name>
<feature type="domain" description="MULE transposase" evidence="2">
    <location>
        <begin position="190"/>
        <end position="270"/>
    </location>
</feature>
<evidence type="ECO:0000313" key="4">
    <source>
        <dbReference type="Proteomes" id="UP001280121"/>
    </source>
</evidence>
<dbReference type="Pfam" id="PF10551">
    <property type="entry name" value="MULE"/>
    <property type="match status" value="1"/>
</dbReference>
<organism evidence="3 4">
    <name type="scientific">Dipteronia dyeriana</name>
    <dbReference type="NCBI Taxonomy" id="168575"/>
    <lineage>
        <taxon>Eukaryota</taxon>
        <taxon>Viridiplantae</taxon>
        <taxon>Streptophyta</taxon>
        <taxon>Embryophyta</taxon>
        <taxon>Tracheophyta</taxon>
        <taxon>Spermatophyta</taxon>
        <taxon>Magnoliopsida</taxon>
        <taxon>eudicotyledons</taxon>
        <taxon>Gunneridae</taxon>
        <taxon>Pentapetalae</taxon>
        <taxon>rosids</taxon>
        <taxon>malvids</taxon>
        <taxon>Sapindales</taxon>
        <taxon>Sapindaceae</taxon>
        <taxon>Hippocastanoideae</taxon>
        <taxon>Acereae</taxon>
        <taxon>Dipteronia</taxon>
    </lineage>
</organism>
<accession>A0AAD9X0N3</accession>